<dbReference type="SUPFAM" id="SSF53067">
    <property type="entry name" value="Actin-like ATPase domain"/>
    <property type="match status" value="1"/>
</dbReference>
<comment type="caution">
    <text evidence="2">The sequence shown here is derived from an EMBL/GenBank/DDBJ whole genome shotgun (WGS) entry which is preliminary data.</text>
</comment>
<dbReference type="Gene3D" id="3.30.420.40">
    <property type="match status" value="2"/>
</dbReference>
<gene>
    <name evidence="2" type="ORF">GCM10011482_12110</name>
</gene>
<sequence>MKRYYLLFDVGGTEIKINALTEDKEFLLDQHQYVPSFSQESKEIILDHFRSVIGELIHRFKKEYQLVGIGLAFPGPFDYQAGISRMQDLRKYEAIYGINLREAIQSWLTEWGFSELPIVFENDATCFALGEYHQQKNVHRGIYITLGTGCGSSFIANQQVVKSGYGLNQMGMIYDVPFKTGIIDEYLSINGLKEIATKKAYPFINGKALAEDAFSGQTLAKEIYQDFGTMIGQALAPFVTCFTPDEVVFGGQISKSLDLFKEAILKEWSGKQPMIRSSFDTTTATLYGIYYVILDNIKGD</sequence>
<protein>
    <recommendedName>
        <fullName evidence="4">ROK family protein</fullName>
    </recommendedName>
</protein>
<proteinExistence type="inferred from homology"/>
<dbReference type="Proteomes" id="UP000622610">
    <property type="component" value="Unassembled WGS sequence"/>
</dbReference>
<accession>A0A917N693</accession>
<evidence type="ECO:0008006" key="4">
    <source>
        <dbReference type="Google" id="ProtNLM"/>
    </source>
</evidence>
<keyword evidence="3" id="KW-1185">Reference proteome</keyword>
<evidence type="ECO:0000313" key="3">
    <source>
        <dbReference type="Proteomes" id="UP000622610"/>
    </source>
</evidence>
<evidence type="ECO:0000256" key="1">
    <source>
        <dbReference type="ARBA" id="ARBA00006479"/>
    </source>
</evidence>
<dbReference type="EMBL" id="BMDT01000004">
    <property type="protein sequence ID" value="GGI65557.1"/>
    <property type="molecule type" value="Genomic_DNA"/>
</dbReference>
<dbReference type="Pfam" id="PF00480">
    <property type="entry name" value="ROK"/>
    <property type="match status" value="1"/>
</dbReference>
<name>A0A917N693_9ENTE</name>
<dbReference type="AlphaFoldDB" id="A0A917N693"/>
<dbReference type="PANTHER" id="PTHR18964:SF149">
    <property type="entry name" value="BIFUNCTIONAL UDP-N-ACETYLGLUCOSAMINE 2-EPIMERASE_N-ACETYLMANNOSAMINE KINASE"/>
    <property type="match status" value="1"/>
</dbReference>
<reference evidence="2" key="1">
    <citation type="journal article" date="2014" name="Int. J. Syst. Evol. Microbiol.">
        <title>Complete genome sequence of Corynebacterium casei LMG S-19264T (=DSM 44701T), isolated from a smear-ripened cheese.</title>
        <authorList>
            <consortium name="US DOE Joint Genome Institute (JGI-PGF)"/>
            <person name="Walter F."/>
            <person name="Albersmeier A."/>
            <person name="Kalinowski J."/>
            <person name="Ruckert C."/>
        </authorList>
    </citation>
    <scope>NUCLEOTIDE SEQUENCE</scope>
    <source>
        <strain evidence="2">CCM 8433</strain>
    </source>
</reference>
<dbReference type="RefSeq" id="WP_188367392.1">
    <property type="nucleotide sequence ID" value="NZ_BMDT01000004.1"/>
</dbReference>
<evidence type="ECO:0000313" key="2">
    <source>
        <dbReference type="EMBL" id="GGI65557.1"/>
    </source>
</evidence>
<dbReference type="InterPro" id="IPR000600">
    <property type="entry name" value="ROK"/>
</dbReference>
<reference evidence="2" key="2">
    <citation type="submission" date="2020-09" db="EMBL/GenBank/DDBJ databases">
        <authorList>
            <person name="Sun Q."/>
            <person name="Sedlacek I."/>
        </authorList>
    </citation>
    <scope>NUCLEOTIDE SEQUENCE</scope>
    <source>
        <strain evidence="2">CCM 8433</strain>
    </source>
</reference>
<dbReference type="InterPro" id="IPR043129">
    <property type="entry name" value="ATPase_NBD"/>
</dbReference>
<comment type="similarity">
    <text evidence="1">Belongs to the ROK (NagC/XylR) family.</text>
</comment>
<dbReference type="PANTHER" id="PTHR18964">
    <property type="entry name" value="ROK (REPRESSOR, ORF, KINASE) FAMILY"/>
    <property type="match status" value="1"/>
</dbReference>
<organism evidence="2 3">
    <name type="scientific">Enterococcus alcedinis</name>
    <dbReference type="NCBI Taxonomy" id="1274384"/>
    <lineage>
        <taxon>Bacteria</taxon>
        <taxon>Bacillati</taxon>
        <taxon>Bacillota</taxon>
        <taxon>Bacilli</taxon>
        <taxon>Lactobacillales</taxon>
        <taxon>Enterococcaceae</taxon>
        <taxon>Enterococcus</taxon>
    </lineage>
</organism>